<comment type="cofactor">
    <cofactor evidence="1 9">
        <name>Zn(2+)</name>
        <dbReference type="ChEBI" id="CHEBI:29105"/>
    </cofactor>
</comment>
<dbReference type="PROSITE" id="PS00059">
    <property type="entry name" value="ADH_ZINC"/>
    <property type="match status" value="1"/>
</dbReference>
<dbReference type="SUPFAM" id="SSF51735">
    <property type="entry name" value="NAD(P)-binding Rossmann-fold domains"/>
    <property type="match status" value="1"/>
</dbReference>
<evidence type="ECO:0000256" key="6">
    <source>
        <dbReference type="ARBA" id="ARBA00023002"/>
    </source>
</evidence>
<evidence type="ECO:0000256" key="3">
    <source>
        <dbReference type="ARBA" id="ARBA00013190"/>
    </source>
</evidence>
<dbReference type="Gene3D" id="3.40.50.720">
    <property type="entry name" value="NAD(P)-binding Rossmann-like Domain"/>
    <property type="match status" value="1"/>
</dbReference>
<evidence type="ECO:0000256" key="4">
    <source>
        <dbReference type="ARBA" id="ARBA00022723"/>
    </source>
</evidence>
<accession>A0A6J4KTH9</accession>
<dbReference type="InterPro" id="IPR013154">
    <property type="entry name" value="ADH-like_N"/>
</dbReference>
<gene>
    <name evidence="11" type="ORF">AVDCRST_MAG16-173</name>
</gene>
<dbReference type="Gene3D" id="3.90.180.10">
    <property type="entry name" value="Medium-chain alcohol dehydrogenases, catalytic domain"/>
    <property type="match status" value="1"/>
</dbReference>
<evidence type="ECO:0000256" key="7">
    <source>
        <dbReference type="ARBA" id="ARBA00049164"/>
    </source>
</evidence>
<organism evidence="11">
    <name type="scientific">uncultured Frankineae bacterium</name>
    <dbReference type="NCBI Taxonomy" id="437475"/>
    <lineage>
        <taxon>Bacteria</taxon>
        <taxon>Bacillati</taxon>
        <taxon>Actinomycetota</taxon>
        <taxon>Actinomycetes</taxon>
        <taxon>Frankiales</taxon>
        <taxon>environmental samples</taxon>
    </lineage>
</organism>
<evidence type="ECO:0000313" key="11">
    <source>
        <dbReference type="EMBL" id="CAA9311099.1"/>
    </source>
</evidence>
<dbReference type="PANTHER" id="PTHR42940:SF8">
    <property type="entry name" value="VACUOLAR PROTEIN SORTING-ASSOCIATED PROTEIN 11"/>
    <property type="match status" value="1"/>
</dbReference>
<evidence type="ECO:0000256" key="2">
    <source>
        <dbReference type="ARBA" id="ARBA00008072"/>
    </source>
</evidence>
<evidence type="ECO:0000256" key="9">
    <source>
        <dbReference type="RuleBase" id="RU361277"/>
    </source>
</evidence>
<keyword evidence="6 11" id="KW-0560">Oxidoreductase</keyword>
<dbReference type="EC" id="1.1.1.1" evidence="3"/>
<dbReference type="PANTHER" id="PTHR42940">
    <property type="entry name" value="ALCOHOL DEHYDROGENASE 1-RELATED"/>
    <property type="match status" value="1"/>
</dbReference>
<dbReference type="InterPro" id="IPR013149">
    <property type="entry name" value="ADH-like_C"/>
</dbReference>
<protein>
    <recommendedName>
        <fullName evidence="3">alcohol dehydrogenase</fullName>
        <ecNumber evidence="3">1.1.1.1</ecNumber>
    </recommendedName>
</protein>
<sequence>MRALQLVEPQRAELSQVPDPEPAPGEVVLAVTGAGVCHSDLHMLHARRVVFPLPLVLGHEVAGTVAAVGEGVSGWETGAGALVHLCWGCGRCRACVAGADNYCDAHPRRTVPGPGLGHPGGMADRIAVPARHLVPLGDLDPVAAAPLTDAGLTPYHAVAVSRSRITPSSTVAVIGVGGLGHVAVQVLRATTGATVVAVDTDEARLRSAEELGADRALLSDEQTAPALLGLTGGAGVDVVLDFVGAPATVALAGDVVRSGGQVTLVGLAAGTLAHTAAPPPIGLPWGVSVVKPYGGTRRELAEVLALSRAGRISVEVERAPLSDALAVLDRLERGQVRGRAVLVP</sequence>
<keyword evidence="4 9" id="KW-0479">Metal-binding</keyword>
<reference evidence="11" key="1">
    <citation type="submission" date="2020-02" db="EMBL/GenBank/DDBJ databases">
        <authorList>
            <person name="Meier V. D."/>
        </authorList>
    </citation>
    <scope>NUCLEOTIDE SEQUENCE</scope>
    <source>
        <strain evidence="11">AVDCRST_MAG16</strain>
    </source>
</reference>
<evidence type="ECO:0000259" key="10">
    <source>
        <dbReference type="SMART" id="SM00829"/>
    </source>
</evidence>
<name>A0A6J4KTH9_9ACTN</name>
<evidence type="ECO:0000256" key="8">
    <source>
        <dbReference type="ARBA" id="ARBA00049243"/>
    </source>
</evidence>
<keyword evidence="5 9" id="KW-0862">Zinc</keyword>
<proteinExistence type="inferred from homology"/>
<evidence type="ECO:0000256" key="1">
    <source>
        <dbReference type="ARBA" id="ARBA00001947"/>
    </source>
</evidence>
<dbReference type="SMART" id="SM00829">
    <property type="entry name" value="PKS_ER"/>
    <property type="match status" value="1"/>
</dbReference>
<comment type="catalytic activity">
    <reaction evidence="8">
        <text>a primary alcohol + NAD(+) = an aldehyde + NADH + H(+)</text>
        <dbReference type="Rhea" id="RHEA:10736"/>
        <dbReference type="ChEBI" id="CHEBI:15378"/>
        <dbReference type="ChEBI" id="CHEBI:15734"/>
        <dbReference type="ChEBI" id="CHEBI:17478"/>
        <dbReference type="ChEBI" id="CHEBI:57540"/>
        <dbReference type="ChEBI" id="CHEBI:57945"/>
        <dbReference type="EC" id="1.1.1.1"/>
    </reaction>
</comment>
<dbReference type="InterPro" id="IPR011032">
    <property type="entry name" value="GroES-like_sf"/>
</dbReference>
<dbReference type="GO" id="GO:0008270">
    <property type="term" value="F:zinc ion binding"/>
    <property type="evidence" value="ECO:0007669"/>
    <property type="project" value="InterPro"/>
</dbReference>
<dbReference type="Pfam" id="PF08240">
    <property type="entry name" value="ADH_N"/>
    <property type="match status" value="1"/>
</dbReference>
<dbReference type="EMBL" id="CADCUE010000013">
    <property type="protein sequence ID" value="CAA9311099.1"/>
    <property type="molecule type" value="Genomic_DNA"/>
</dbReference>
<dbReference type="Pfam" id="PF00107">
    <property type="entry name" value="ADH_zinc_N"/>
    <property type="match status" value="1"/>
</dbReference>
<feature type="domain" description="Enoyl reductase (ER)" evidence="10">
    <location>
        <begin position="2"/>
        <end position="342"/>
    </location>
</feature>
<evidence type="ECO:0000256" key="5">
    <source>
        <dbReference type="ARBA" id="ARBA00022833"/>
    </source>
</evidence>
<comment type="similarity">
    <text evidence="2 9">Belongs to the zinc-containing alcohol dehydrogenase family.</text>
</comment>
<dbReference type="InterPro" id="IPR036291">
    <property type="entry name" value="NAD(P)-bd_dom_sf"/>
</dbReference>
<comment type="catalytic activity">
    <reaction evidence="7">
        <text>a secondary alcohol + NAD(+) = a ketone + NADH + H(+)</text>
        <dbReference type="Rhea" id="RHEA:10740"/>
        <dbReference type="ChEBI" id="CHEBI:15378"/>
        <dbReference type="ChEBI" id="CHEBI:17087"/>
        <dbReference type="ChEBI" id="CHEBI:35681"/>
        <dbReference type="ChEBI" id="CHEBI:57540"/>
        <dbReference type="ChEBI" id="CHEBI:57945"/>
        <dbReference type="EC" id="1.1.1.1"/>
    </reaction>
</comment>
<dbReference type="AlphaFoldDB" id="A0A6J4KTH9"/>
<dbReference type="InterPro" id="IPR002328">
    <property type="entry name" value="ADH_Zn_CS"/>
</dbReference>
<dbReference type="GO" id="GO:0004022">
    <property type="term" value="F:alcohol dehydrogenase (NAD+) activity"/>
    <property type="evidence" value="ECO:0007669"/>
    <property type="project" value="UniProtKB-EC"/>
</dbReference>
<dbReference type="SUPFAM" id="SSF50129">
    <property type="entry name" value="GroES-like"/>
    <property type="match status" value="1"/>
</dbReference>
<dbReference type="InterPro" id="IPR020843">
    <property type="entry name" value="ER"/>
</dbReference>
<dbReference type="CDD" id="cd05284">
    <property type="entry name" value="arabinose_DH_like"/>
    <property type="match status" value="1"/>
</dbReference>